<dbReference type="Pfam" id="PF26113">
    <property type="entry name" value="GH16_XgeA"/>
    <property type="match status" value="2"/>
</dbReference>
<sequence length="352" mass="38091">MFISAVVIVTLARLVVGATYQRTDNIVGSGFLSAFSFQAISDPTHGRVNYVNAQTAASQNLTFASANSFVVRADSKTVLNPNGPGRNSVRLQSNKRFTTAVTIFDVKHAPQGCGQHLACIVDCRRRLAQPKGKKYPLTQLYHVNSTVREVDIYEGVNDQGPNQATLHTNAGNQPLLYAAFCLIQFEVARCPPAEPKLDSTLRTSVLNNCDVAATQNAGCGVKINDARSYGPSFNSNGGGWYAVERTNSFIKVWFWPRNGGVPSDIKSGSTSVNTDNWGTPAANFPATSCPISQKFGPHNIIINRAFVTFCGDWAGAVYGSSGCPSSCVDYVNNNPSAFTNAYFEFNSLRIFQ</sequence>
<dbReference type="EMBL" id="JACAZI010000023">
    <property type="protein sequence ID" value="KAF7336201.1"/>
    <property type="molecule type" value="Genomic_DNA"/>
</dbReference>
<dbReference type="AlphaFoldDB" id="A0A8H6X8T6"/>
<evidence type="ECO:0000256" key="1">
    <source>
        <dbReference type="SAM" id="SignalP"/>
    </source>
</evidence>
<dbReference type="GO" id="GO:0009251">
    <property type="term" value="P:glucan catabolic process"/>
    <property type="evidence" value="ECO:0007669"/>
    <property type="project" value="TreeGrafter"/>
</dbReference>
<dbReference type="OrthoDB" id="192832at2759"/>
<dbReference type="InterPro" id="IPR050546">
    <property type="entry name" value="Glycosyl_Hydrlase_16"/>
</dbReference>
<evidence type="ECO:0000313" key="3">
    <source>
        <dbReference type="Proteomes" id="UP000620124"/>
    </source>
</evidence>
<gene>
    <name evidence="2" type="ORF">MVEN_02167700</name>
</gene>
<feature type="chain" id="PRO_5034339483" evidence="1">
    <location>
        <begin position="18"/>
        <end position="352"/>
    </location>
</feature>
<dbReference type="PANTHER" id="PTHR10963">
    <property type="entry name" value="GLYCOSYL HYDROLASE-RELATED"/>
    <property type="match status" value="1"/>
</dbReference>
<protein>
    <submittedName>
        <fullName evidence="2">Putative laminarinase</fullName>
    </submittedName>
</protein>
<dbReference type="Gene3D" id="2.60.120.200">
    <property type="match status" value="1"/>
</dbReference>
<evidence type="ECO:0000313" key="2">
    <source>
        <dbReference type="EMBL" id="KAF7336201.1"/>
    </source>
</evidence>
<dbReference type="SUPFAM" id="SSF49899">
    <property type="entry name" value="Concanavalin A-like lectins/glucanases"/>
    <property type="match status" value="1"/>
</dbReference>
<reference evidence="2" key="1">
    <citation type="submission" date="2020-05" db="EMBL/GenBank/DDBJ databases">
        <title>Mycena genomes resolve the evolution of fungal bioluminescence.</title>
        <authorList>
            <person name="Tsai I.J."/>
        </authorList>
    </citation>
    <scope>NUCLEOTIDE SEQUENCE</scope>
    <source>
        <strain evidence="2">CCC161011</strain>
    </source>
</reference>
<keyword evidence="1" id="KW-0732">Signal</keyword>
<proteinExistence type="predicted"/>
<comment type="caution">
    <text evidence="2">The sequence shown here is derived from an EMBL/GenBank/DDBJ whole genome shotgun (WGS) entry which is preliminary data.</text>
</comment>
<accession>A0A8H6X8T6</accession>
<dbReference type="CDD" id="cd02181">
    <property type="entry name" value="GH16_fungal_Lam16A_glucanase"/>
    <property type="match status" value="1"/>
</dbReference>
<dbReference type="Proteomes" id="UP000620124">
    <property type="component" value="Unassembled WGS sequence"/>
</dbReference>
<keyword evidence="3" id="KW-1185">Reference proteome</keyword>
<organism evidence="2 3">
    <name type="scientific">Mycena venus</name>
    <dbReference type="NCBI Taxonomy" id="2733690"/>
    <lineage>
        <taxon>Eukaryota</taxon>
        <taxon>Fungi</taxon>
        <taxon>Dikarya</taxon>
        <taxon>Basidiomycota</taxon>
        <taxon>Agaricomycotina</taxon>
        <taxon>Agaricomycetes</taxon>
        <taxon>Agaricomycetidae</taxon>
        <taxon>Agaricales</taxon>
        <taxon>Marasmiineae</taxon>
        <taxon>Mycenaceae</taxon>
        <taxon>Mycena</taxon>
    </lineage>
</organism>
<dbReference type="InterPro" id="IPR013320">
    <property type="entry name" value="ConA-like_dom_sf"/>
</dbReference>
<name>A0A8H6X8T6_9AGAR</name>
<feature type="signal peptide" evidence="1">
    <location>
        <begin position="1"/>
        <end position="17"/>
    </location>
</feature>
<dbReference type="PANTHER" id="PTHR10963:SF24">
    <property type="entry name" value="GLYCOSIDASE C21B10.07-RELATED"/>
    <property type="match status" value="1"/>
</dbReference>